<dbReference type="EnsemblPlants" id="TuG1812G0700001145.01.T02">
    <property type="protein sequence ID" value="TuG1812G0700001145.01.T02"/>
    <property type="gene ID" value="TuG1812G0700001145.01"/>
</dbReference>
<proteinExistence type="inferred from homology"/>
<reference evidence="7" key="3">
    <citation type="submission" date="2022-06" db="UniProtKB">
        <authorList>
            <consortium name="EnsemblPlants"/>
        </authorList>
    </citation>
    <scope>IDENTIFICATION</scope>
</reference>
<dbReference type="Pfam" id="PF02902">
    <property type="entry name" value="Peptidase_C48"/>
    <property type="match status" value="1"/>
</dbReference>
<sequence length="561" mass="63169">MTREYDRMNVPAGATIHTTQHNAASTLQEVSRIEDNQAIVLETSVLPDHSSASLDVLQIDPSKLPDDMPKPSTVPSDITLQIGQTSPKESSALQDSDKKILDKCVEMILCMTPNPAPANDNNESLSLAINEVLSENLEQTLALAEIQTQCTAGDIESSSCQSTQEDVANIAQMDINAKKQDESQEHPSDDSVAEVSSERTEDDDISKVGKQDSDSHTSYLTPRHNFRDVEIVHIADEPSSPKTIDCDHISKLAEPLPDGECFDYAGSINPSMKMRKQRYRKKEEIVEGISELIKKKQYPVKNLNDLYNTLVAGSKFRGLHKTRRRNDNDTGGTKIRIGPASVTERELVQCLMPKGKMCKNMMWLLSVALMYDWGSKTKIILDQTIITELLKKGNKCNHAYLCKKLRKLPLQNVEQLFLPTLSDNHWILAVINLTQNTIEIYDSNLEVKEGEHPHRVMLENMASNLQKSLNDCLHKSAFAFTDFPMKYCSAGKQTNNDDCGFWVLKVLLCHNGKELIGNYKWAMDVFRKEICYILVYHRFNDLNPRRPEIKKIASAVKTTTD</sequence>
<feature type="compositionally biased region" description="Basic and acidic residues" evidence="5">
    <location>
        <begin position="178"/>
        <end position="189"/>
    </location>
</feature>
<comment type="similarity">
    <text evidence="1">Belongs to the peptidase C48 family.</text>
</comment>
<keyword evidence="2" id="KW-0645">Protease</keyword>
<evidence type="ECO:0000256" key="2">
    <source>
        <dbReference type="ARBA" id="ARBA00022670"/>
    </source>
</evidence>
<dbReference type="Proteomes" id="UP000015106">
    <property type="component" value="Chromosome 7"/>
</dbReference>
<accession>A0A8R7QV38</accession>
<dbReference type="GO" id="GO:0005634">
    <property type="term" value="C:nucleus"/>
    <property type="evidence" value="ECO:0007669"/>
    <property type="project" value="TreeGrafter"/>
</dbReference>
<reference evidence="8" key="1">
    <citation type="journal article" date="2013" name="Nature">
        <title>Draft genome of the wheat A-genome progenitor Triticum urartu.</title>
        <authorList>
            <person name="Ling H.Q."/>
            <person name="Zhao S."/>
            <person name="Liu D."/>
            <person name="Wang J."/>
            <person name="Sun H."/>
            <person name="Zhang C."/>
            <person name="Fan H."/>
            <person name="Li D."/>
            <person name="Dong L."/>
            <person name="Tao Y."/>
            <person name="Gao C."/>
            <person name="Wu H."/>
            <person name="Li Y."/>
            <person name="Cui Y."/>
            <person name="Guo X."/>
            <person name="Zheng S."/>
            <person name="Wang B."/>
            <person name="Yu K."/>
            <person name="Liang Q."/>
            <person name="Yang W."/>
            <person name="Lou X."/>
            <person name="Chen J."/>
            <person name="Feng M."/>
            <person name="Jian J."/>
            <person name="Zhang X."/>
            <person name="Luo G."/>
            <person name="Jiang Y."/>
            <person name="Liu J."/>
            <person name="Wang Z."/>
            <person name="Sha Y."/>
            <person name="Zhang B."/>
            <person name="Wu H."/>
            <person name="Tang D."/>
            <person name="Shen Q."/>
            <person name="Xue P."/>
            <person name="Zou S."/>
            <person name="Wang X."/>
            <person name="Liu X."/>
            <person name="Wang F."/>
            <person name="Yang Y."/>
            <person name="An X."/>
            <person name="Dong Z."/>
            <person name="Zhang K."/>
            <person name="Zhang X."/>
            <person name="Luo M.C."/>
            <person name="Dvorak J."/>
            <person name="Tong Y."/>
            <person name="Wang J."/>
            <person name="Yang H."/>
            <person name="Li Z."/>
            <person name="Wang D."/>
            <person name="Zhang A."/>
            <person name="Wang J."/>
        </authorList>
    </citation>
    <scope>NUCLEOTIDE SEQUENCE</scope>
    <source>
        <strain evidence="8">cv. G1812</strain>
    </source>
</reference>
<evidence type="ECO:0000256" key="5">
    <source>
        <dbReference type="SAM" id="MobiDB-lite"/>
    </source>
</evidence>
<dbReference type="GO" id="GO:0016926">
    <property type="term" value="P:protein desumoylation"/>
    <property type="evidence" value="ECO:0007669"/>
    <property type="project" value="TreeGrafter"/>
</dbReference>
<keyword evidence="4" id="KW-0788">Thiol protease</keyword>
<name>A0A8R7QV38_TRIUA</name>
<dbReference type="InterPro" id="IPR003653">
    <property type="entry name" value="Peptidase_C48_C"/>
</dbReference>
<dbReference type="Gene3D" id="3.40.395.10">
    <property type="entry name" value="Adenoviral Proteinase, Chain A"/>
    <property type="match status" value="1"/>
</dbReference>
<feature type="compositionally biased region" description="Basic and acidic residues" evidence="5">
    <location>
        <begin position="205"/>
        <end position="215"/>
    </location>
</feature>
<dbReference type="PANTHER" id="PTHR12606:SF141">
    <property type="entry name" value="GH15225P-RELATED"/>
    <property type="match status" value="1"/>
</dbReference>
<protein>
    <recommendedName>
        <fullName evidence="6">Ubiquitin-like protease family profile domain-containing protein</fullName>
    </recommendedName>
</protein>
<evidence type="ECO:0000259" key="6">
    <source>
        <dbReference type="PROSITE" id="PS50600"/>
    </source>
</evidence>
<dbReference type="GO" id="GO:0016929">
    <property type="term" value="F:deSUMOylase activity"/>
    <property type="evidence" value="ECO:0007669"/>
    <property type="project" value="TreeGrafter"/>
</dbReference>
<dbReference type="SUPFAM" id="SSF54001">
    <property type="entry name" value="Cysteine proteinases"/>
    <property type="match status" value="1"/>
</dbReference>
<reference evidence="7" key="2">
    <citation type="submission" date="2018-03" db="EMBL/GenBank/DDBJ databases">
        <title>The Triticum urartu genome reveals the dynamic nature of wheat genome evolution.</title>
        <authorList>
            <person name="Ling H."/>
            <person name="Ma B."/>
            <person name="Shi X."/>
            <person name="Liu H."/>
            <person name="Dong L."/>
            <person name="Sun H."/>
            <person name="Cao Y."/>
            <person name="Gao Q."/>
            <person name="Zheng S."/>
            <person name="Li Y."/>
            <person name="Yu Y."/>
            <person name="Du H."/>
            <person name="Qi M."/>
            <person name="Li Y."/>
            <person name="Yu H."/>
            <person name="Cui Y."/>
            <person name="Wang N."/>
            <person name="Chen C."/>
            <person name="Wu H."/>
            <person name="Zhao Y."/>
            <person name="Zhang J."/>
            <person name="Li Y."/>
            <person name="Zhou W."/>
            <person name="Zhang B."/>
            <person name="Hu W."/>
            <person name="Eijk M."/>
            <person name="Tang J."/>
            <person name="Witsenboer H."/>
            <person name="Zhao S."/>
            <person name="Li Z."/>
            <person name="Zhang A."/>
            <person name="Wang D."/>
            <person name="Liang C."/>
        </authorList>
    </citation>
    <scope>NUCLEOTIDE SEQUENCE [LARGE SCALE GENOMIC DNA]</scope>
    <source>
        <strain evidence="7">cv. G1812</strain>
    </source>
</reference>
<evidence type="ECO:0000256" key="1">
    <source>
        <dbReference type="ARBA" id="ARBA00005234"/>
    </source>
</evidence>
<keyword evidence="3" id="KW-0378">Hydrolase</keyword>
<dbReference type="AlphaFoldDB" id="A0A8R7QV38"/>
<feature type="region of interest" description="Disordered" evidence="5">
    <location>
        <begin position="178"/>
        <end position="221"/>
    </location>
</feature>
<keyword evidence="8" id="KW-1185">Reference proteome</keyword>
<dbReference type="GO" id="GO:0006508">
    <property type="term" value="P:proteolysis"/>
    <property type="evidence" value="ECO:0007669"/>
    <property type="project" value="UniProtKB-KW"/>
</dbReference>
<dbReference type="Gramene" id="TuG1812G0700001145.01.T02">
    <property type="protein sequence ID" value="TuG1812G0700001145.01.T02"/>
    <property type="gene ID" value="TuG1812G0700001145.01"/>
</dbReference>
<evidence type="ECO:0000256" key="3">
    <source>
        <dbReference type="ARBA" id="ARBA00022801"/>
    </source>
</evidence>
<dbReference type="PANTHER" id="PTHR12606">
    <property type="entry name" value="SENTRIN/SUMO-SPECIFIC PROTEASE"/>
    <property type="match status" value="1"/>
</dbReference>
<evidence type="ECO:0000256" key="4">
    <source>
        <dbReference type="ARBA" id="ARBA00022807"/>
    </source>
</evidence>
<evidence type="ECO:0000313" key="8">
    <source>
        <dbReference type="Proteomes" id="UP000015106"/>
    </source>
</evidence>
<dbReference type="InterPro" id="IPR038765">
    <property type="entry name" value="Papain-like_cys_pep_sf"/>
</dbReference>
<organism evidence="7 8">
    <name type="scientific">Triticum urartu</name>
    <name type="common">Red wild einkorn</name>
    <name type="synonym">Crithodium urartu</name>
    <dbReference type="NCBI Taxonomy" id="4572"/>
    <lineage>
        <taxon>Eukaryota</taxon>
        <taxon>Viridiplantae</taxon>
        <taxon>Streptophyta</taxon>
        <taxon>Embryophyta</taxon>
        <taxon>Tracheophyta</taxon>
        <taxon>Spermatophyta</taxon>
        <taxon>Magnoliopsida</taxon>
        <taxon>Liliopsida</taxon>
        <taxon>Poales</taxon>
        <taxon>Poaceae</taxon>
        <taxon>BOP clade</taxon>
        <taxon>Pooideae</taxon>
        <taxon>Triticodae</taxon>
        <taxon>Triticeae</taxon>
        <taxon>Triticinae</taxon>
        <taxon>Triticum</taxon>
    </lineage>
</organism>
<dbReference type="PROSITE" id="PS50600">
    <property type="entry name" value="ULP_PROTEASE"/>
    <property type="match status" value="1"/>
</dbReference>
<evidence type="ECO:0000313" key="7">
    <source>
        <dbReference type="EnsemblPlants" id="TuG1812G0700001145.01.T02"/>
    </source>
</evidence>
<feature type="domain" description="Ubiquitin-like protease family profile" evidence="6">
    <location>
        <begin position="341"/>
        <end position="510"/>
    </location>
</feature>